<dbReference type="RefSeq" id="WP_182840673.1">
    <property type="nucleotide sequence ID" value="NZ_BAAABQ010000083.1"/>
</dbReference>
<dbReference type="EMBL" id="JACJID010000011">
    <property type="protein sequence ID" value="MBA8932149.1"/>
    <property type="molecule type" value="Genomic_DNA"/>
</dbReference>
<feature type="compositionally biased region" description="Low complexity" evidence="1">
    <location>
        <begin position="1"/>
        <end position="27"/>
    </location>
</feature>
<protein>
    <submittedName>
        <fullName evidence="2">Uncharacterized protein</fullName>
    </submittedName>
</protein>
<comment type="caution">
    <text evidence="2">The sequence shown here is derived from an EMBL/GenBank/DDBJ whole genome shotgun (WGS) entry which is preliminary data.</text>
</comment>
<proteinExistence type="predicted"/>
<gene>
    <name evidence="2" type="ORF">BC739_009408</name>
</gene>
<keyword evidence="3" id="KW-1185">Reference proteome</keyword>
<organism evidence="2 3">
    <name type="scientific">Kutzneria viridogrisea</name>
    <dbReference type="NCBI Taxonomy" id="47990"/>
    <lineage>
        <taxon>Bacteria</taxon>
        <taxon>Bacillati</taxon>
        <taxon>Actinomycetota</taxon>
        <taxon>Actinomycetes</taxon>
        <taxon>Pseudonocardiales</taxon>
        <taxon>Pseudonocardiaceae</taxon>
        <taxon>Kutzneria</taxon>
    </lineage>
</organism>
<evidence type="ECO:0000256" key="1">
    <source>
        <dbReference type="SAM" id="MobiDB-lite"/>
    </source>
</evidence>
<accession>A0ABR6BZ13</accession>
<reference evidence="2 3" key="1">
    <citation type="submission" date="2020-08" db="EMBL/GenBank/DDBJ databases">
        <title>Genomic Encyclopedia of Archaeal and Bacterial Type Strains, Phase II (KMG-II): from individual species to whole genera.</title>
        <authorList>
            <person name="Goeker M."/>
        </authorList>
    </citation>
    <scope>NUCLEOTIDE SEQUENCE [LARGE SCALE GENOMIC DNA]</scope>
    <source>
        <strain evidence="2 3">DSM 43850</strain>
    </source>
</reference>
<name>A0ABR6BZ13_9PSEU</name>
<evidence type="ECO:0000313" key="2">
    <source>
        <dbReference type="EMBL" id="MBA8932149.1"/>
    </source>
</evidence>
<feature type="compositionally biased region" description="Acidic residues" evidence="1">
    <location>
        <begin position="52"/>
        <end position="64"/>
    </location>
</feature>
<dbReference type="Proteomes" id="UP000517916">
    <property type="component" value="Unassembled WGS sequence"/>
</dbReference>
<sequence>MSALPNNTPGTPGPQPSAADASPAADQHGPGPRHLYAIHASDNPTPTPAEGPAEDTAPDTEVEDGPSATPRAVAWLRSAFTPESGLYADRQPSIAEILRRAKAGAQLSERGPLRALATAHGYVAAANKAICDTWVWIVAHPSRLIMVSALVVLAIAFPVTRHLLAVLLTPITWVQQALD</sequence>
<evidence type="ECO:0000313" key="3">
    <source>
        <dbReference type="Proteomes" id="UP000517916"/>
    </source>
</evidence>
<feature type="region of interest" description="Disordered" evidence="1">
    <location>
        <begin position="1"/>
        <end position="67"/>
    </location>
</feature>